<dbReference type="InterPro" id="IPR006157">
    <property type="entry name" value="FolB_dom"/>
</dbReference>
<comment type="function">
    <text evidence="13">Catalyzes the conversion of 7,8-dihydroneopterin to 6-hydroxymethyl-7,8-dihydropterin.</text>
</comment>
<feature type="region of interest" description="Disordered" evidence="14">
    <location>
        <begin position="183"/>
        <end position="280"/>
    </location>
</feature>
<dbReference type="NCBIfam" id="TIGR00525">
    <property type="entry name" value="folB"/>
    <property type="match status" value="1"/>
</dbReference>
<dbReference type="InterPro" id="IPR000550">
    <property type="entry name" value="Hppk"/>
</dbReference>
<dbReference type="Pfam" id="PF02152">
    <property type="entry name" value="FolB"/>
    <property type="match status" value="1"/>
</dbReference>
<dbReference type="SMART" id="SM00905">
    <property type="entry name" value="FolB"/>
    <property type="match status" value="1"/>
</dbReference>
<dbReference type="EC" id="4.1.2.25" evidence="13"/>
<dbReference type="GO" id="GO:0003848">
    <property type="term" value="F:2-amino-4-hydroxy-6-hydroxymethyldihydropteridine diphosphokinase activity"/>
    <property type="evidence" value="ECO:0007669"/>
    <property type="project" value="UniProtKB-EC"/>
</dbReference>
<dbReference type="PANTHER" id="PTHR43071">
    <property type="entry name" value="2-AMINO-4-HYDROXY-6-HYDROXYMETHYLDIHYDROPTERIDINE PYROPHOSPHOKINASE"/>
    <property type="match status" value="1"/>
</dbReference>
<dbReference type="UniPathway" id="UPA00077">
    <property type="reaction ID" value="UER00154"/>
</dbReference>
<evidence type="ECO:0000256" key="8">
    <source>
        <dbReference type="ARBA" id="ARBA00022741"/>
    </source>
</evidence>
<proteinExistence type="inferred from homology"/>
<evidence type="ECO:0000256" key="2">
    <source>
        <dbReference type="ARBA" id="ARBA00001353"/>
    </source>
</evidence>
<dbReference type="NCBIfam" id="TIGR00526">
    <property type="entry name" value="folB_dom"/>
    <property type="match status" value="1"/>
</dbReference>
<sequence length="525" mass="54049">MNVQDDTYDEAGRRWDQIRLTGVSATGYHGVFAHERREGQTFVADVVLHVDTRRAAANDDLAHTVDYGEVALLVAAVLSGEPVDLVETVAERIAATVLARPGVHAVDVAVHKPQAPITVPFGDVVVSIRRDRSKLPAAEPYRPATGQVRRPADPEQQHPRTAPLPLTDVAPAFASVDVVHADPPSAATATSPFAPTSSDPVPSTPTPSSPFAPTSVGPVPSAPTPAAPVPAGPFAPPPAPAPLAAPPLPSHLPGPPPAAPAAPVTSPAGPDGPGSVVVGPAPTGAVPTGVVPAVGIAAGPVPAHVPVPDAARTELMAPVTDVVDAEIVLDALDEPPAQPVRAVLALGSNIGPAQETLRQAVADIAATPGVEVVAVSPLARTAAVGPEQPDFLNAVVLARTTLSPRDLLRAAHAVEDRHGRERHERWGPRTLDVDVIVHGDTLAVTDDLELPHPRAHERAFVLQPWAQIDPEAQLPGLGGGPVAQLAATAPDRDGVRWMALDWLTAPVPAANPEPDNASQGEAHLP</sequence>
<evidence type="ECO:0000256" key="1">
    <source>
        <dbReference type="ARBA" id="ARBA00000198"/>
    </source>
</evidence>
<keyword evidence="11 13" id="KW-0289">Folate biosynthesis</keyword>
<evidence type="ECO:0000256" key="6">
    <source>
        <dbReference type="ARBA" id="ARBA00009640"/>
    </source>
</evidence>
<dbReference type="EC" id="2.7.6.3" evidence="13"/>
<feature type="compositionally biased region" description="Low complexity" evidence="14">
    <location>
        <begin position="261"/>
        <end position="280"/>
    </location>
</feature>
<dbReference type="FunFam" id="3.30.1130.10:FF:000003">
    <property type="entry name" value="7,8-dihydroneopterin aldolase"/>
    <property type="match status" value="1"/>
</dbReference>
<evidence type="ECO:0000313" key="16">
    <source>
        <dbReference type="EMBL" id="ADG73542.1"/>
    </source>
</evidence>
<reference evidence="16 17" key="1">
    <citation type="journal article" date="2010" name="Stand. Genomic Sci.">
        <title>Complete genome sequence of Cellulomonas flavigena type strain (134).</title>
        <authorList>
            <person name="Abt B."/>
            <person name="Foster B."/>
            <person name="Lapidus A."/>
            <person name="Clum A."/>
            <person name="Sun H."/>
            <person name="Pukall R."/>
            <person name="Lucas S."/>
            <person name="Glavina Del Rio T."/>
            <person name="Nolan M."/>
            <person name="Tice H."/>
            <person name="Cheng J.F."/>
            <person name="Pitluck S."/>
            <person name="Liolios K."/>
            <person name="Ivanova N."/>
            <person name="Mavromatis K."/>
            <person name="Ovchinnikova G."/>
            <person name="Pati A."/>
            <person name="Goodwin L."/>
            <person name="Chen A."/>
            <person name="Palaniappan K."/>
            <person name="Land M."/>
            <person name="Hauser L."/>
            <person name="Chang Y.J."/>
            <person name="Jeffries C.D."/>
            <person name="Rohde M."/>
            <person name="Goker M."/>
            <person name="Woyke T."/>
            <person name="Bristow J."/>
            <person name="Eisen J.A."/>
            <person name="Markowitz V."/>
            <person name="Hugenholtz P."/>
            <person name="Kyrpides N.C."/>
            <person name="Klenk H.P."/>
        </authorList>
    </citation>
    <scope>NUCLEOTIDE SEQUENCE [LARGE SCALE GENOMIC DNA]</scope>
    <source>
        <strain evidence="17">ATCC 482 / DSM 20109 / BCRC 11376 / JCM 18109 / NBRC 3775 / NCIMB 8073 / NRS 134</strain>
    </source>
</reference>
<comment type="catalytic activity">
    <reaction evidence="1">
        <text>6-hydroxymethyl-7,8-dihydropterin + ATP = (7,8-dihydropterin-6-yl)methyl diphosphate + AMP + H(+)</text>
        <dbReference type="Rhea" id="RHEA:11412"/>
        <dbReference type="ChEBI" id="CHEBI:15378"/>
        <dbReference type="ChEBI" id="CHEBI:30616"/>
        <dbReference type="ChEBI" id="CHEBI:44841"/>
        <dbReference type="ChEBI" id="CHEBI:72950"/>
        <dbReference type="ChEBI" id="CHEBI:456215"/>
        <dbReference type="EC" id="2.7.6.3"/>
    </reaction>
</comment>
<dbReference type="eggNOG" id="COG1539">
    <property type="taxonomic scope" value="Bacteria"/>
</dbReference>
<comment type="similarity">
    <text evidence="6">In the N-terminal section; belongs to the DHNA family.</text>
</comment>
<feature type="region of interest" description="Disordered" evidence="14">
    <location>
        <begin position="135"/>
        <end position="165"/>
    </location>
</feature>
<dbReference type="RefSeq" id="WP_013115876.1">
    <property type="nucleotide sequence ID" value="NC_014151.1"/>
</dbReference>
<evidence type="ECO:0000256" key="7">
    <source>
        <dbReference type="ARBA" id="ARBA00022679"/>
    </source>
</evidence>
<keyword evidence="8" id="KW-0547">Nucleotide-binding</keyword>
<dbReference type="STRING" id="446466.Cfla_0630"/>
<dbReference type="PANTHER" id="PTHR43071:SF1">
    <property type="entry name" value="2-AMINO-4-HYDROXY-6-HYDROXYMETHYLDIHYDROPTERIDINE PYROPHOSPHOKINASE"/>
    <property type="match status" value="1"/>
</dbReference>
<evidence type="ECO:0000256" key="12">
    <source>
        <dbReference type="ARBA" id="ARBA00023239"/>
    </source>
</evidence>
<feature type="compositionally biased region" description="Low complexity" evidence="14">
    <location>
        <begin position="183"/>
        <end position="201"/>
    </location>
</feature>
<comment type="catalytic activity">
    <reaction evidence="2 13">
        <text>7,8-dihydroneopterin = 6-hydroxymethyl-7,8-dihydropterin + glycolaldehyde</text>
        <dbReference type="Rhea" id="RHEA:10540"/>
        <dbReference type="ChEBI" id="CHEBI:17001"/>
        <dbReference type="ChEBI" id="CHEBI:17071"/>
        <dbReference type="ChEBI" id="CHEBI:44841"/>
        <dbReference type="EC" id="4.1.2.25"/>
    </reaction>
</comment>
<evidence type="ECO:0000256" key="3">
    <source>
        <dbReference type="ARBA" id="ARBA00005013"/>
    </source>
</evidence>
<keyword evidence="12 13" id="KW-0456">Lyase</keyword>
<organism evidence="16 17">
    <name type="scientific">Cellulomonas flavigena (strain ATCC 482 / DSM 20109 / BCRC 11376 / JCM 18109 / NBRC 3775 / NCIMB 8073 / NRS 134)</name>
    <dbReference type="NCBI Taxonomy" id="446466"/>
    <lineage>
        <taxon>Bacteria</taxon>
        <taxon>Bacillati</taxon>
        <taxon>Actinomycetota</taxon>
        <taxon>Actinomycetes</taxon>
        <taxon>Micrococcales</taxon>
        <taxon>Cellulomonadaceae</taxon>
        <taxon>Cellulomonas</taxon>
    </lineage>
</organism>
<evidence type="ECO:0000256" key="14">
    <source>
        <dbReference type="SAM" id="MobiDB-lite"/>
    </source>
</evidence>
<dbReference type="eggNOG" id="COG0801">
    <property type="taxonomic scope" value="Bacteria"/>
</dbReference>
<keyword evidence="7" id="KW-0808">Transferase</keyword>
<comment type="pathway">
    <text evidence="4">Cofactor biosynthesis; tetrahydrofolate biosynthesis; 2-amino-4-hydroxy-6-hydroxymethyl-7,8-dihydropteridine diphosphate from 7,8-dihydroneopterin triphosphate: step 4/4.</text>
</comment>
<dbReference type="NCBIfam" id="TIGR01498">
    <property type="entry name" value="folK"/>
    <property type="match status" value="1"/>
</dbReference>
<dbReference type="CDD" id="cd00483">
    <property type="entry name" value="HPPK"/>
    <property type="match status" value="1"/>
</dbReference>
<dbReference type="GO" id="GO:0046656">
    <property type="term" value="P:folic acid biosynthetic process"/>
    <property type="evidence" value="ECO:0007669"/>
    <property type="project" value="UniProtKB-UniRule"/>
</dbReference>
<evidence type="ECO:0000256" key="9">
    <source>
        <dbReference type="ARBA" id="ARBA00022777"/>
    </source>
</evidence>
<name>D5UIP3_CELFN</name>
<dbReference type="GO" id="GO:0046654">
    <property type="term" value="P:tetrahydrofolate biosynthetic process"/>
    <property type="evidence" value="ECO:0007669"/>
    <property type="project" value="UniProtKB-UniRule"/>
</dbReference>
<evidence type="ECO:0000313" key="17">
    <source>
        <dbReference type="Proteomes" id="UP000000849"/>
    </source>
</evidence>
<accession>D5UIP3</accession>
<dbReference type="SUPFAM" id="SSF55620">
    <property type="entry name" value="Tetrahydrobiopterin biosynthesis enzymes-like"/>
    <property type="match status" value="1"/>
</dbReference>
<keyword evidence="9 16" id="KW-0418">Kinase</keyword>
<dbReference type="KEGG" id="cfl:Cfla_0630"/>
<dbReference type="InterPro" id="IPR006156">
    <property type="entry name" value="Dihydroneopterin_aldolase"/>
</dbReference>
<dbReference type="Pfam" id="PF01288">
    <property type="entry name" value="HPPK"/>
    <property type="match status" value="1"/>
</dbReference>
<feature type="compositionally biased region" description="Pro residues" evidence="14">
    <location>
        <begin position="220"/>
        <end position="260"/>
    </location>
</feature>
<dbReference type="InterPro" id="IPR035907">
    <property type="entry name" value="Hppk_sf"/>
</dbReference>
<dbReference type="Gene3D" id="3.30.70.560">
    <property type="entry name" value="7,8-Dihydro-6-hydroxymethylpterin-pyrophosphokinase HPPK"/>
    <property type="match status" value="1"/>
</dbReference>
<dbReference type="SUPFAM" id="SSF55083">
    <property type="entry name" value="6-hydroxymethyl-7,8-dihydropterin pyrophosphokinase, HPPK"/>
    <property type="match status" value="1"/>
</dbReference>
<dbReference type="GO" id="GO:0005524">
    <property type="term" value="F:ATP binding"/>
    <property type="evidence" value="ECO:0007669"/>
    <property type="project" value="UniProtKB-KW"/>
</dbReference>
<dbReference type="Proteomes" id="UP000000849">
    <property type="component" value="Chromosome"/>
</dbReference>
<gene>
    <name evidence="16" type="ordered locus">Cfla_0630</name>
</gene>
<dbReference type="HOGENOM" id="CLU_023499_2_0_11"/>
<dbReference type="AlphaFoldDB" id="D5UIP3"/>
<protein>
    <recommendedName>
        <fullName evidence="13">Bifunctional folate synthesis protein</fullName>
    </recommendedName>
    <domain>
        <recommendedName>
            <fullName evidence="13">Dihydroneopterin aldolase</fullName>
            <shortName evidence="13">DHNA</shortName>
            <ecNumber evidence="13">4.1.2.25</ecNumber>
        </recommendedName>
        <alternativeName>
            <fullName evidence="13">7,8-dihydroneopterin aldolase</fullName>
        </alternativeName>
    </domain>
    <domain>
        <recommendedName>
            <fullName evidence="13">2-amino-4-hydroxy-6-hydroxymethyldihydropteridine pyrophosphokinase</fullName>
            <ecNumber evidence="13">2.7.6.3</ecNumber>
        </recommendedName>
        <alternativeName>
            <fullName evidence="13">6-hydroxymethyl-7,8-dihydropterin pyrophosphokinase</fullName>
            <shortName evidence="13">PPPK</shortName>
        </alternativeName>
        <alternativeName>
            <fullName evidence="13">7,8-dihydro-6-hydroxymethylpterin pyrophosphokinase</fullName>
            <shortName evidence="13">HPPK</shortName>
        </alternativeName>
    </domain>
</protein>
<dbReference type="GO" id="GO:0004150">
    <property type="term" value="F:dihydroneopterin aldolase activity"/>
    <property type="evidence" value="ECO:0007669"/>
    <property type="project" value="UniProtKB-UniRule"/>
</dbReference>
<dbReference type="GO" id="GO:0016301">
    <property type="term" value="F:kinase activity"/>
    <property type="evidence" value="ECO:0007669"/>
    <property type="project" value="UniProtKB-KW"/>
</dbReference>
<evidence type="ECO:0000256" key="4">
    <source>
        <dbReference type="ARBA" id="ARBA00005051"/>
    </source>
</evidence>
<keyword evidence="17" id="KW-1185">Reference proteome</keyword>
<dbReference type="InterPro" id="IPR043133">
    <property type="entry name" value="GTP-CH-I_C/QueF"/>
</dbReference>
<keyword evidence="10" id="KW-0067">ATP-binding</keyword>
<dbReference type="Gene3D" id="3.30.1130.10">
    <property type="match status" value="1"/>
</dbReference>
<evidence type="ECO:0000256" key="13">
    <source>
        <dbReference type="RuleBase" id="RU362079"/>
    </source>
</evidence>
<evidence type="ECO:0000256" key="5">
    <source>
        <dbReference type="ARBA" id="ARBA00005708"/>
    </source>
</evidence>
<evidence type="ECO:0000259" key="15">
    <source>
        <dbReference type="PROSITE" id="PS00794"/>
    </source>
</evidence>
<dbReference type="CDD" id="cd00534">
    <property type="entry name" value="DHNA_DHNTPE"/>
    <property type="match status" value="1"/>
</dbReference>
<feature type="domain" description="7,8-dihydro-6-hydroxymethylpterin-pyrophosphokinase" evidence="15">
    <location>
        <begin position="425"/>
        <end position="436"/>
    </location>
</feature>
<comment type="similarity">
    <text evidence="5 13">Belongs to the DHNA family.</text>
</comment>
<evidence type="ECO:0000256" key="11">
    <source>
        <dbReference type="ARBA" id="ARBA00022909"/>
    </source>
</evidence>
<comment type="pathway">
    <text evidence="3 13">Cofactor biosynthesis; tetrahydrofolate biosynthesis; 2-amino-4-hydroxy-6-hydroxymethyl-7,8-dihydropteridine diphosphate from 7,8-dihydroneopterin triphosphate: step 3/4.</text>
</comment>
<dbReference type="PROSITE" id="PS00794">
    <property type="entry name" value="HPPK"/>
    <property type="match status" value="1"/>
</dbReference>
<evidence type="ECO:0000256" key="10">
    <source>
        <dbReference type="ARBA" id="ARBA00022840"/>
    </source>
</evidence>
<dbReference type="EMBL" id="CP001964">
    <property type="protein sequence ID" value="ADG73542.1"/>
    <property type="molecule type" value="Genomic_DNA"/>
</dbReference>